<accession>A0A0L6UAC7</accession>
<protein>
    <submittedName>
        <fullName evidence="1">Uncharacterized protein</fullName>
    </submittedName>
</protein>
<gene>
    <name evidence="1" type="ORF">VP01_8378g1</name>
</gene>
<dbReference type="AlphaFoldDB" id="A0A0L6UAC7"/>
<reference evidence="1 2" key="1">
    <citation type="submission" date="2015-08" db="EMBL/GenBank/DDBJ databases">
        <title>Next Generation Sequencing and Analysis of the Genome of Puccinia sorghi L Schw, the Causal Agent of Maize Common Rust.</title>
        <authorList>
            <person name="Rochi L."/>
            <person name="Burguener G."/>
            <person name="Darino M."/>
            <person name="Turjanski A."/>
            <person name="Kreff E."/>
            <person name="Dieguez M.J."/>
            <person name="Sacco F."/>
        </authorList>
    </citation>
    <scope>NUCLEOTIDE SEQUENCE [LARGE SCALE GENOMIC DNA]</scope>
    <source>
        <strain evidence="1 2">RO10H11247</strain>
    </source>
</reference>
<keyword evidence="2" id="KW-1185">Reference proteome</keyword>
<organism evidence="1 2">
    <name type="scientific">Puccinia sorghi</name>
    <dbReference type="NCBI Taxonomy" id="27349"/>
    <lineage>
        <taxon>Eukaryota</taxon>
        <taxon>Fungi</taxon>
        <taxon>Dikarya</taxon>
        <taxon>Basidiomycota</taxon>
        <taxon>Pucciniomycotina</taxon>
        <taxon>Pucciniomycetes</taxon>
        <taxon>Pucciniales</taxon>
        <taxon>Pucciniaceae</taxon>
        <taxon>Puccinia</taxon>
    </lineage>
</organism>
<dbReference type="Proteomes" id="UP000037035">
    <property type="component" value="Unassembled WGS sequence"/>
</dbReference>
<name>A0A0L6UAC7_9BASI</name>
<evidence type="ECO:0000313" key="2">
    <source>
        <dbReference type="Proteomes" id="UP000037035"/>
    </source>
</evidence>
<evidence type="ECO:0000313" key="1">
    <source>
        <dbReference type="EMBL" id="KNZ45217.1"/>
    </source>
</evidence>
<dbReference type="EMBL" id="LAVV01013913">
    <property type="protein sequence ID" value="KNZ45217.1"/>
    <property type="molecule type" value="Genomic_DNA"/>
</dbReference>
<proteinExistence type="predicted"/>
<sequence length="94" mass="10270">MKVKGRKLDLKGEEGILVGFTVALQSYHIITRFGKVIKTKHVKFLKKSIPASTMSIDLDSPLKLAPEDKPLPEPAHTQILENAASSNNGESNSD</sequence>
<dbReference type="VEuPathDB" id="FungiDB:VP01_8378g1"/>
<comment type="caution">
    <text evidence="1">The sequence shown here is derived from an EMBL/GenBank/DDBJ whole genome shotgun (WGS) entry which is preliminary data.</text>
</comment>